<dbReference type="PANTHER" id="PTHR13789:SF316">
    <property type="entry name" value="FAD-BINDING DOMAIN-CONTAINING PROTEIN"/>
    <property type="match status" value="1"/>
</dbReference>
<evidence type="ECO:0000313" key="8">
    <source>
        <dbReference type="EMBL" id="KAJ6437234.1"/>
    </source>
</evidence>
<keyword evidence="3" id="KW-0274">FAD</keyword>
<comment type="similarity">
    <text evidence="1">Belongs to the paxM FAD-dependent monooxygenase family.</text>
</comment>
<gene>
    <name evidence="8" type="ORF">O9K51_10206</name>
</gene>
<dbReference type="FunFam" id="3.50.50.60:FF:000156">
    <property type="entry name" value="Salicylate hydroxylase, putative"/>
    <property type="match status" value="1"/>
</dbReference>
<dbReference type="InterPro" id="IPR036188">
    <property type="entry name" value="FAD/NAD-bd_sf"/>
</dbReference>
<dbReference type="InterPro" id="IPR050493">
    <property type="entry name" value="FAD-dep_Monooxygenase_BioMet"/>
</dbReference>
<keyword evidence="4" id="KW-0560">Oxidoreductase</keyword>
<comment type="caution">
    <text evidence="8">The sequence shown here is derived from an EMBL/GenBank/DDBJ whole genome shotgun (WGS) entry which is preliminary data.</text>
</comment>
<dbReference type="Proteomes" id="UP001163105">
    <property type="component" value="Unassembled WGS sequence"/>
</dbReference>
<accession>A0AB34FDX0</accession>
<name>A0AB34FDX0_9HYPO</name>
<evidence type="ECO:0000256" key="6">
    <source>
        <dbReference type="SAM" id="SignalP"/>
    </source>
</evidence>
<evidence type="ECO:0000259" key="7">
    <source>
        <dbReference type="Pfam" id="PF01494"/>
    </source>
</evidence>
<feature type="domain" description="FAD-binding" evidence="7">
    <location>
        <begin position="5"/>
        <end position="357"/>
    </location>
</feature>
<evidence type="ECO:0000256" key="5">
    <source>
        <dbReference type="ARBA" id="ARBA00023033"/>
    </source>
</evidence>
<dbReference type="InterPro" id="IPR002938">
    <property type="entry name" value="FAD-bd"/>
</dbReference>
<organism evidence="8 9">
    <name type="scientific">Purpureocillium lavendulum</name>
    <dbReference type="NCBI Taxonomy" id="1247861"/>
    <lineage>
        <taxon>Eukaryota</taxon>
        <taxon>Fungi</taxon>
        <taxon>Dikarya</taxon>
        <taxon>Ascomycota</taxon>
        <taxon>Pezizomycotina</taxon>
        <taxon>Sordariomycetes</taxon>
        <taxon>Hypocreomycetidae</taxon>
        <taxon>Hypocreales</taxon>
        <taxon>Ophiocordycipitaceae</taxon>
        <taxon>Purpureocillium</taxon>
    </lineage>
</organism>
<keyword evidence="6" id="KW-0732">Signal</keyword>
<dbReference type="Pfam" id="PF01494">
    <property type="entry name" value="FAD_binding_3"/>
    <property type="match status" value="1"/>
</dbReference>
<reference evidence="8" key="1">
    <citation type="submission" date="2023-01" db="EMBL/GenBank/DDBJ databases">
        <title>The growth and conidiation of Purpureocillium lavendulum are regulated by nitrogen source and histone H3K14 acetylation.</title>
        <authorList>
            <person name="Tang P."/>
            <person name="Han J."/>
            <person name="Zhang C."/>
            <person name="Tang P."/>
            <person name="Qi F."/>
            <person name="Zhang K."/>
            <person name="Liang L."/>
        </authorList>
    </citation>
    <scope>NUCLEOTIDE SEQUENCE</scope>
    <source>
        <strain evidence="8">YMF1.00683</strain>
    </source>
</reference>
<dbReference type="EMBL" id="JAQHRD010000013">
    <property type="protein sequence ID" value="KAJ6437234.1"/>
    <property type="molecule type" value="Genomic_DNA"/>
</dbReference>
<sequence length="413" mass="45647">MSTENVVIIGAGLAGLTLALALHQQSIPATVYESRSAPLNVGGAVMLSPNALRILDDLGLYDNIRTKGYNFDIPEYRDLEGKLVDTYEFGGKQKYGYSGLRIYRHVLIDELVAALAHKGITVQYGRKFSHVVSDTPEGVTFAFTDGTTAATGLLVGADGIHSTVRKHLYKDLSTTFIGMAGITAAVPTAQLKLPPGYHIPVTIISPKGAFVVAPQEPDGSEVLIGKQMRVTSIDTQQTGWEREFVAEKESAIAFLQQGNEAFPEFVRNAVSHIDPAKVNKWPFFVVPKLDRWTSETRRVVILGDAAHAIPPSAGQGINQAFEDVYMLALLLARNDQVGRMPEALRFWQQYRQERIDRIVELNKLIDKRRMPTDDVIMTEGSGTGTEDFDLSWLYSPNLRHDVEKFLGRSDTVE</sequence>
<dbReference type="GO" id="GO:0004497">
    <property type="term" value="F:monooxygenase activity"/>
    <property type="evidence" value="ECO:0007669"/>
    <property type="project" value="UniProtKB-KW"/>
</dbReference>
<dbReference type="GO" id="GO:0071949">
    <property type="term" value="F:FAD binding"/>
    <property type="evidence" value="ECO:0007669"/>
    <property type="project" value="InterPro"/>
</dbReference>
<keyword evidence="9" id="KW-1185">Reference proteome</keyword>
<feature type="signal peptide" evidence="6">
    <location>
        <begin position="1"/>
        <end position="21"/>
    </location>
</feature>
<proteinExistence type="inferred from homology"/>
<dbReference type="AlphaFoldDB" id="A0AB34FDX0"/>
<protein>
    <submittedName>
        <fullName evidence="8">Salicylate hydroxylase</fullName>
    </submittedName>
</protein>
<evidence type="ECO:0000256" key="2">
    <source>
        <dbReference type="ARBA" id="ARBA00022630"/>
    </source>
</evidence>
<dbReference type="PRINTS" id="PR00420">
    <property type="entry name" value="RNGMNOXGNASE"/>
</dbReference>
<keyword evidence="5" id="KW-0503">Monooxygenase</keyword>
<dbReference type="PANTHER" id="PTHR13789">
    <property type="entry name" value="MONOOXYGENASE"/>
    <property type="match status" value="1"/>
</dbReference>
<evidence type="ECO:0000256" key="1">
    <source>
        <dbReference type="ARBA" id="ARBA00007992"/>
    </source>
</evidence>
<dbReference type="Gene3D" id="3.50.50.60">
    <property type="entry name" value="FAD/NAD(P)-binding domain"/>
    <property type="match status" value="1"/>
</dbReference>
<evidence type="ECO:0000256" key="3">
    <source>
        <dbReference type="ARBA" id="ARBA00022827"/>
    </source>
</evidence>
<evidence type="ECO:0000313" key="9">
    <source>
        <dbReference type="Proteomes" id="UP001163105"/>
    </source>
</evidence>
<feature type="chain" id="PRO_5044324007" evidence="6">
    <location>
        <begin position="22"/>
        <end position="413"/>
    </location>
</feature>
<evidence type="ECO:0000256" key="4">
    <source>
        <dbReference type="ARBA" id="ARBA00023002"/>
    </source>
</evidence>
<dbReference type="SUPFAM" id="SSF51905">
    <property type="entry name" value="FAD/NAD(P)-binding domain"/>
    <property type="match status" value="1"/>
</dbReference>
<keyword evidence="2" id="KW-0285">Flavoprotein</keyword>